<gene>
    <name evidence="1" type="ORF">HNR78_000680</name>
</gene>
<accession>A0A6G9J514</accession>
<keyword evidence="2" id="KW-1185">Reference proteome</keyword>
<dbReference type="AlphaFoldDB" id="A0A6G9J514"/>
<sequence>MNDKERLNEIIIRYKTVKPFEFYNDIGVIAMDEKDKDWPIEQAKKAVISEDY</sequence>
<organism evidence="1 2">
    <name type="scientific">Parageobacillus toebii NBRC 107807</name>
    <dbReference type="NCBI Taxonomy" id="1223503"/>
    <lineage>
        <taxon>Bacteria</taxon>
        <taxon>Bacillati</taxon>
        <taxon>Bacillota</taxon>
        <taxon>Bacilli</taxon>
        <taxon>Bacillales</taxon>
        <taxon>Anoxybacillaceae</taxon>
        <taxon>Parageobacillus</taxon>
    </lineage>
</organism>
<dbReference type="Proteomes" id="UP000613002">
    <property type="component" value="Unassembled WGS sequence"/>
</dbReference>
<reference evidence="1 2" key="1">
    <citation type="submission" date="2020-08" db="EMBL/GenBank/DDBJ databases">
        <title>Genomic Encyclopedia of Type Strains, Phase IV (KMG-IV): sequencing the most valuable type-strain genomes for metagenomic binning, comparative biology and taxonomic classification.</title>
        <authorList>
            <person name="Goeker M."/>
        </authorList>
    </citation>
    <scope>NUCLEOTIDE SEQUENCE [LARGE SCALE GENOMIC DNA]</scope>
    <source>
        <strain evidence="1 2">DSM 14590</strain>
    </source>
</reference>
<dbReference type="GeneID" id="94900589"/>
<protein>
    <submittedName>
        <fullName evidence="1">Uncharacterized protein</fullName>
    </submittedName>
</protein>
<name>A0A6G9J514_9BACL</name>
<dbReference type="RefSeq" id="WP_156482437.1">
    <property type="nucleotide sequence ID" value="NZ_BDAQ01000002.1"/>
</dbReference>
<dbReference type="EMBL" id="JACICZ010000002">
    <property type="protein sequence ID" value="MBB3867803.1"/>
    <property type="molecule type" value="Genomic_DNA"/>
</dbReference>
<evidence type="ECO:0000313" key="1">
    <source>
        <dbReference type="EMBL" id="MBB3867803.1"/>
    </source>
</evidence>
<evidence type="ECO:0000313" key="2">
    <source>
        <dbReference type="Proteomes" id="UP000613002"/>
    </source>
</evidence>
<proteinExistence type="predicted"/>
<comment type="caution">
    <text evidence="1">The sequence shown here is derived from an EMBL/GenBank/DDBJ whole genome shotgun (WGS) entry which is preliminary data.</text>
</comment>